<gene>
    <name evidence="5" type="ORF">BAU08_11240</name>
</gene>
<dbReference type="STRING" id="463025.BAU08_11240"/>
<dbReference type="GO" id="GO:1904680">
    <property type="term" value="F:peptide transmembrane transporter activity"/>
    <property type="evidence" value="ECO:0007669"/>
    <property type="project" value="TreeGrafter"/>
</dbReference>
<dbReference type="GO" id="GO:0015833">
    <property type="term" value="P:peptide transport"/>
    <property type="evidence" value="ECO:0007669"/>
    <property type="project" value="TreeGrafter"/>
</dbReference>
<evidence type="ECO:0000256" key="3">
    <source>
        <dbReference type="SAM" id="SignalP"/>
    </source>
</evidence>
<name>A0A193FW18_9BORD</name>
<dbReference type="PANTHER" id="PTHR30290:SF38">
    <property type="entry name" value="D,D-DIPEPTIDE-BINDING PERIPLASMIC PROTEIN DDPA-RELATED"/>
    <property type="match status" value="1"/>
</dbReference>
<evidence type="ECO:0000256" key="1">
    <source>
        <dbReference type="ARBA" id="ARBA00005695"/>
    </source>
</evidence>
<reference evidence="5 6" key="1">
    <citation type="submission" date="2016-06" db="EMBL/GenBank/DDBJ databases">
        <title>Complete genome sequences of Bordetella bronchialis and Bordetella flabilis.</title>
        <authorList>
            <person name="LiPuma J.J."/>
            <person name="Spilker T."/>
        </authorList>
    </citation>
    <scope>NUCLEOTIDE SEQUENCE [LARGE SCALE GENOMIC DNA]</scope>
    <source>
        <strain evidence="5 6">AU17976</strain>
    </source>
</reference>
<dbReference type="Proteomes" id="UP000092213">
    <property type="component" value="Chromosome"/>
</dbReference>
<dbReference type="EMBL" id="CP016171">
    <property type="protein sequence ID" value="ANN71820.1"/>
    <property type="molecule type" value="Genomic_DNA"/>
</dbReference>
<evidence type="ECO:0000313" key="6">
    <source>
        <dbReference type="Proteomes" id="UP000092213"/>
    </source>
</evidence>
<dbReference type="Gene3D" id="3.10.105.10">
    <property type="entry name" value="Dipeptide-binding Protein, Domain 3"/>
    <property type="match status" value="1"/>
</dbReference>
<dbReference type="Gene3D" id="3.40.190.10">
    <property type="entry name" value="Periplasmic binding protein-like II"/>
    <property type="match status" value="1"/>
</dbReference>
<proteinExistence type="inferred from homology"/>
<organism evidence="5 6">
    <name type="scientific">Bordetella bronchialis</name>
    <dbReference type="NCBI Taxonomy" id="463025"/>
    <lineage>
        <taxon>Bacteria</taxon>
        <taxon>Pseudomonadati</taxon>
        <taxon>Pseudomonadota</taxon>
        <taxon>Betaproteobacteria</taxon>
        <taxon>Burkholderiales</taxon>
        <taxon>Alcaligenaceae</taxon>
        <taxon>Bordetella</taxon>
    </lineage>
</organism>
<evidence type="ECO:0000256" key="2">
    <source>
        <dbReference type="ARBA" id="ARBA00022729"/>
    </source>
</evidence>
<dbReference type="Pfam" id="PF00496">
    <property type="entry name" value="SBP_bac_5"/>
    <property type="match status" value="1"/>
</dbReference>
<dbReference type="PROSITE" id="PS51257">
    <property type="entry name" value="PROKAR_LIPOPROTEIN"/>
    <property type="match status" value="1"/>
</dbReference>
<dbReference type="SUPFAM" id="SSF53850">
    <property type="entry name" value="Periplasmic binding protein-like II"/>
    <property type="match status" value="1"/>
</dbReference>
<dbReference type="GO" id="GO:0030288">
    <property type="term" value="C:outer membrane-bounded periplasmic space"/>
    <property type="evidence" value="ECO:0007669"/>
    <property type="project" value="UniProtKB-ARBA"/>
</dbReference>
<feature type="domain" description="Solute-binding protein family 5" evidence="4">
    <location>
        <begin position="78"/>
        <end position="442"/>
    </location>
</feature>
<dbReference type="AlphaFoldDB" id="A0A193FW18"/>
<dbReference type="InterPro" id="IPR000914">
    <property type="entry name" value="SBP_5_dom"/>
</dbReference>
<dbReference type="PANTHER" id="PTHR30290">
    <property type="entry name" value="PERIPLASMIC BINDING COMPONENT OF ABC TRANSPORTER"/>
    <property type="match status" value="1"/>
</dbReference>
<accession>A0A193FW18</accession>
<dbReference type="InterPro" id="IPR030678">
    <property type="entry name" value="Peptide/Ni-bd"/>
</dbReference>
<dbReference type="InterPro" id="IPR039424">
    <property type="entry name" value="SBP_5"/>
</dbReference>
<protein>
    <submittedName>
        <fullName evidence="5">ABC transporter substrate-binding protein</fullName>
    </submittedName>
</protein>
<dbReference type="GO" id="GO:0043190">
    <property type="term" value="C:ATP-binding cassette (ABC) transporter complex"/>
    <property type="evidence" value="ECO:0007669"/>
    <property type="project" value="InterPro"/>
</dbReference>
<evidence type="ECO:0000259" key="4">
    <source>
        <dbReference type="Pfam" id="PF00496"/>
    </source>
</evidence>
<feature type="chain" id="PRO_5008258365" evidence="3">
    <location>
        <begin position="23"/>
        <end position="519"/>
    </location>
</feature>
<dbReference type="RefSeq" id="WP_066669391.1">
    <property type="nucleotide sequence ID" value="NZ_CP016171.1"/>
</dbReference>
<sequence>MKRFFPSAGVLAAACMTVFALAAAPAPAQAQKRGGDVVVAQQAQPPSLDAQITFAQAARNINLHIYEALFARNDKGETIPELAESYTAAPDSLSYEIKLRKGVLFHNMKEMKAADVKASLERYARYGGSAQNMSLVDHIDIVDDYTIRIFMKKPFQSFIEFLGSPRAPVAIYPAEEAAKGPNQINVIGTGPFQLVEYKPDSYVKLKRFDAYSANPNYKGRDGLGGRKTAYFDTVTFRFMPEAGARESALQTNEVQVLEAISPTAAKRLKNDSNIKIYEMMPWAFQTIILNAGAPPTDNLKVRQAIQAALDDEEIMAISTDGLYRMTHGWQHPGTPYYAGDVGKSLYNQHNLDLARKLLKESGYKGEEITFIADNGFKNHNDTAVIATQQLQAIGMNVKLRIADWPTTLAAREKPTGWNLFPIMVGIEPYEGPNGVAVLFTGDQNWQHHKDAGLEAAVAKLNSAPDFADRKAAFATIQQIVYEQVYAIKVGDIGVLEAARSNLKNFVPHRVPRMWDVWYE</sequence>
<keyword evidence="2 3" id="KW-0732">Signal</keyword>
<evidence type="ECO:0000313" key="5">
    <source>
        <dbReference type="EMBL" id="ANN71820.1"/>
    </source>
</evidence>
<feature type="signal peptide" evidence="3">
    <location>
        <begin position="1"/>
        <end position="22"/>
    </location>
</feature>
<comment type="similarity">
    <text evidence="1">Belongs to the bacterial solute-binding protein 5 family.</text>
</comment>
<dbReference type="PIRSF" id="PIRSF002741">
    <property type="entry name" value="MppA"/>
    <property type="match status" value="1"/>
</dbReference>